<keyword evidence="4" id="KW-0560">Oxidoreductase</keyword>
<comment type="cofactor">
    <cofactor evidence="1 5">
        <name>Zn(2+)</name>
        <dbReference type="ChEBI" id="CHEBI:29105"/>
    </cofactor>
</comment>
<keyword evidence="2 5" id="KW-0479">Metal-binding</keyword>
<feature type="domain" description="Alcohol dehydrogenase-like C-terminal" evidence="6">
    <location>
        <begin position="196"/>
        <end position="265"/>
    </location>
</feature>
<evidence type="ECO:0000259" key="6">
    <source>
        <dbReference type="Pfam" id="PF00107"/>
    </source>
</evidence>
<sequence length="391" mass="41821">MRALCWHGTGDVRVDTVPDPRIEHPRDAIIRITACAICGSDLHLLDGYQPTMESGDILGHENMGEVIELGSEVTNLKIGDRVVVPFTISCGQCWFCQKGLFSACDRTNPNAELAAKAMGQSPAGLFGFSHMMGGYSGGQAQYLRVPMADVGPIKIPDSVTDEQALFLSDIFPTGYMAAENAQIQPGDTVAIWGCGPVGQFAIRSALMMGAGRVIAIDEVPERLAMAEAGGAETIDFSEIDVYDELMSRTAKRGPDSCIDAVGCEAAGHGAADAILDKVKTAVMLATDRVHVLRQTIMCCRKGGTISIPGVYVGMADKIPLGAAMNKGLTFKMGQTHVQAYTRPLLEKIKSGQIDPSFVVTHPAALEDAPEMYKKFRDKKDGVIKVMLRPGG</sequence>
<dbReference type="Pfam" id="PF00107">
    <property type="entry name" value="ADH_zinc_N"/>
    <property type="match status" value="1"/>
</dbReference>
<keyword evidence="9" id="KW-1185">Reference proteome</keyword>
<reference evidence="8 9" key="1">
    <citation type="submission" date="2019-07" db="EMBL/GenBank/DDBJ databases">
        <title>Whole genome shotgun sequence of Reyranella soli NBRC 108950.</title>
        <authorList>
            <person name="Hosoyama A."/>
            <person name="Uohara A."/>
            <person name="Ohji S."/>
            <person name="Ichikawa N."/>
        </authorList>
    </citation>
    <scope>NUCLEOTIDE SEQUENCE [LARGE SCALE GENOMIC DNA]</scope>
    <source>
        <strain evidence="8 9">NBRC 108950</strain>
    </source>
</reference>
<gene>
    <name evidence="8" type="ORF">RSO01_56310</name>
</gene>
<evidence type="ECO:0000259" key="7">
    <source>
        <dbReference type="Pfam" id="PF08240"/>
    </source>
</evidence>
<dbReference type="InterPro" id="IPR002328">
    <property type="entry name" value="ADH_Zn_CS"/>
</dbReference>
<dbReference type="GO" id="GO:0008270">
    <property type="term" value="F:zinc ion binding"/>
    <property type="evidence" value="ECO:0007669"/>
    <property type="project" value="InterPro"/>
</dbReference>
<evidence type="ECO:0000256" key="4">
    <source>
        <dbReference type="ARBA" id="ARBA00023002"/>
    </source>
</evidence>
<dbReference type="CDD" id="cd08283">
    <property type="entry name" value="FDH_like_1"/>
    <property type="match status" value="1"/>
</dbReference>
<dbReference type="OrthoDB" id="9773078at2"/>
<evidence type="ECO:0000313" key="9">
    <source>
        <dbReference type="Proteomes" id="UP000321058"/>
    </source>
</evidence>
<dbReference type="SUPFAM" id="SSF51735">
    <property type="entry name" value="NAD(P)-binding Rossmann-fold domains"/>
    <property type="match status" value="1"/>
</dbReference>
<evidence type="ECO:0000256" key="1">
    <source>
        <dbReference type="ARBA" id="ARBA00001947"/>
    </source>
</evidence>
<dbReference type="SUPFAM" id="SSF50129">
    <property type="entry name" value="GroES-like"/>
    <property type="match status" value="1"/>
</dbReference>
<organism evidence="8 9">
    <name type="scientific">Reyranella soli</name>
    <dbReference type="NCBI Taxonomy" id="1230389"/>
    <lineage>
        <taxon>Bacteria</taxon>
        <taxon>Pseudomonadati</taxon>
        <taxon>Pseudomonadota</taxon>
        <taxon>Alphaproteobacteria</taxon>
        <taxon>Hyphomicrobiales</taxon>
        <taxon>Reyranellaceae</taxon>
        <taxon>Reyranella</taxon>
    </lineage>
</organism>
<dbReference type="InterPro" id="IPR036291">
    <property type="entry name" value="NAD(P)-bd_dom_sf"/>
</dbReference>
<dbReference type="PANTHER" id="PTHR42813">
    <property type="entry name" value="ZINC-TYPE ALCOHOL DEHYDROGENASE-LIKE"/>
    <property type="match status" value="1"/>
</dbReference>
<evidence type="ECO:0000256" key="5">
    <source>
        <dbReference type="RuleBase" id="RU361277"/>
    </source>
</evidence>
<evidence type="ECO:0000313" key="8">
    <source>
        <dbReference type="EMBL" id="GEP58465.1"/>
    </source>
</evidence>
<dbReference type="GO" id="GO:0016491">
    <property type="term" value="F:oxidoreductase activity"/>
    <property type="evidence" value="ECO:0007669"/>
    <property type="project" value="UniProtKB-KW"/>
</dbReference>
<comment type="similarity">
    <text evidence="5">Belongs to the zinc-containing alcohol dehydrogenase family.</text>
</comment>
<evidence type="ECO:0000256" key="3">
    <source>
        <dbReference type="ARBA" id="ARBA00022833"/>
    </source>
</evidence>
<dbReference type="InterPro" id="IPR013149">
    <property type="entry name" value="ADH-like_C"/>
</dbReference>
<dbReference type="PROSITE" id="PS00059">
    <property type="entry name" value="ADH_ZINC"/>
    <property type="match status" value="1"/>
</dbReference>
<dbReference type="AlphaFoldDB" id="A0A512NHS6"/>
<accession>A0A512NHS6</accession>
<dbReference type="Gene3D" id="3.90.180.10">
    <property type="entry name" value="Medium-chain alcohol dehydrogenases, catalytic domain"/>
    <property type="match status" value="1"/>
</dbReference>
<dbReference type="InterPro" id="IPR013154">
    <property type="entry name" value="ADH-like_N"/>
</dbReference>
<dbReference type="Gene3D" id="3.40.50.720">
    <property type="entry name" value="NAD(P)-binding Rossmann-like Domain"/>
    <property type="match status" value="1"/>
</dbReference>
<dbReference type="PANTHER" id="PTHR42813:SF2">
    <property type="entry name" value="DEHYDROGENASE, ZINC-CONTAINING, PUTATIVE (AFU_ORTHOLOGUE AFUA_2G02810)-RELATED"/>
    <property type="match status" value="1"/>
</dbReference>
<dbReference type="Proteomes" id="UP000321058">
    <property type="component" value="Unassembled WGS sequence"/>
</dbReference>
<dbReference type="EMBL" id="BKAJ01000101">
    <property type="protein sequence ID" value="GEP58465.1"/>
    <property type="molecule type" value="Genomic_DNA"/>
</dbReference>
<name>A0A512NHS6_9HYPH</name>
<dbReference type="Pfam" id="PF08240">
    <property type="entry name" value="ADH_N"/>
    <property type="match status" value="1"/>
</dbReference>
<keyword evidence="3 5" id="KW-0862">Zinc</keyword>
<evidence type="ECO:0000256" key="2">
    <source>
        <dbReference type="ARBA" id="ARBA00022723"/>
    </source>
</evidence>
<feature type="domain" description="Alcohol dehydrogenase-like N-terminal" evidence="7">
    <location>
        <begin position="25"/>
        <end position="153"/>
    </location>
</feature>
<dbReference type="RefSeq" id="WP_147153729.1">
    <property type="nucleotide sequence ID" value="NZ_BKAJ01000101.1"/>
</dbReference>
<comment type="caution">
    <text evidence="8">The sequence shown here is derived from an EMBL/GenBank/DDBJ whole genome shotgun (WGS) entry which is preliminary data.</text>
</comment>
<dbReference type="InterPro" id="IPR011032">
    <property type="entry name" value="GroES-like_sf"/>
</dbReference>
<protein>
    <submittedName>
        <fullName evidence="8">Glutathione-dependent formaldehyde dehydrogenase</fullName>
    </submittedName>
</protein>
<proteinExistence type="inferred from homology"/>